<keyword evidence="1" id="KW-1133">Transmembrane helix</keyword>
<gene>
    <name evidence="2" type="ORF">GLOINDRAFT_90551</name>
</gene>
<reference evidence="2" key="1">
    <citation type="submission" date="2013-07" db="EMBL/GenBank/DDBJ databases">
        <title>The genome of an arbuscular mycorrhizal fungus provides insights into the evolution of the oldest plant symbiosis.</title>
        <authorList>
            <consortium name="DOE Joint Genome Institute"/>
            <person name="Tisserant E."/>
            <person name="Malbreil M."/>
            <person name="Kuo A."/>
            <person name="Kohler A."/>
            <person name="Symeonidi A."/>
            <person name="Balestrini R."/>
            <person name="Charron P."/>
            <person name="Duensing N."/>
            <person name="Frei-dit-Frey N."/>
            <person name="Gianinazzi-Pearson V."/>
            <person name="Gilbert B."/>
            <person name="Handa Y."/>
            <person name="Hijri M."/>
            <person name="Kaul R."/>
            <person name="Kawaguchi M."/>
            <person name="Krajinski F."/>
            <person name="Lammers P."/>
            <person name="Lapierre D."/>
            <person name="Masclaux F.G."/>
            <person name="Murat C."/>
            <person name="Morin E."/>
            <person name="Ndikumana S."/>
            <person name="Pagni M."/>
            <person name="Petitpierre D."/>
            <person name="Requena N."/>
            <person name="Rosikiewicz P."/>
            <person name="Riley R."/>
            <person name="Saito K."/>
            <person name="San Clemente H."/>
            <person name="Shapiro H."/>
            <person name="van Tuinen D."/>
            <person name="Becard G."/>
            <person name="Bonfante P."/>
            <person name="Paszkowski U."/>
            <person name="Shachar-Hill Y."/>
            <person name="Young J.P."/>
            <person name="Sanders I.R."/>
            <person name="Henrissat B."/>
            <person name="Rensing S.A."/>
            <person name="Grigoriev I.V."/>
            <person name="Corradi N."/>
            <person name="Roux C."/>
            <person name="Martin F."/>
        </authorList>
    </citation>
    <scope>NUCLEOTIDE SEQUENCE</scope>
    <source>
        <strain evidence="2">DAOM 197198</strain>
    </source>
</reference>
<evidence type="ECO:0000313" key="2">
    <source>
        <dbReference type="EMBL" id="ESA24217.1"/>
    </source>
</evidence>
<accession>U9UWV9</accession>
<dbReference type="HOGENOM" id="CLU_2172343_0_0_1"/>
<evidence type="ECO:0000256" key="1">
    <source>
        <dbReference type="SAM" id="Phobius"/>
    </source>
</evidence>
<sequence>MYIFGDFFYQYEVFINNILLYLDVKAEFLFHHESNIRSSNLRMMFRLQTIQNFISYYWEVDEKVYIIIQELFINFDFTIIVMLVLPVKVYNRLSEASLHTKNGYTVYSGA</sequence>
<proteinExistence type="predicted"/>
<keyword evidence="1" id="KW-0812">Transmembrane</keyword>
<protein>
    <submittedName>
        <fullName evidence="2">Uncharacterized protein</fullName>
    </submittedName>
</protein>
<dbReference type="EMBL" id="KI274119">
    <property type="protein sequence ID" value="ESA24217.1"/>
    <property type="molecule type" value="Genomic_DNA"/>
</dbReference>
<dbReference type="AlphaFoldDB" id="U9UWV9"/>
<keyword evidence="1" id="KW-0472">Membrane</keyword>
<feature type="transmembrane region" description="Helical" evidence="1">
    <location>
        <begin position="64"/>
        <end position="85"/>
    </location>
</feature>
<organism evidence="2">
    <name type="scientific">Rhizophagus irregularis (strain DAOM 181602 / DAOM 197198 / MUCL 43194)</name>
    <name type="common">Arbuscular mycorrhizal fungus</name>
    <name type="synonym">Glomus intraradices</name>
    <dbReference type="NCBI Taxonomy" id="747089"/>
    <lineage>
        <taxon>Eukaryota</taxon>
        <taxon>Fungi</taxon>
        <taxon>Fungi incertae sedis</taxon>
        <taxon>Mucoromycota</taxon>
        <taxon>Glomeromycotina</taxon>
        <taxon>Glomeromycetes</taxon>
        <taxon>Glomerales</taxon>
        <taxon>Glomeraceae</taxon>
        <taxon>Rhizophagus</taxon>
    </lineage>
</organism>
<name>U9UWV9_RHIID</name>